<organism evidence="1">
    <name type="scientific">Fusarium odoratissimum (strain NRRL 54006)</name>
    <dbReference type="NCBI Taxonomy" id="1089451"/>
    <lineage>
        <taxon>Eukaryota</taxon>
        <taxon>Fungi</taxon>
        <taxon>Dikarya</taxon>
        <taxon>Ascomycota</taxon>
        <taxon>Pezizomycotina</taxon>
        <taxon>Sordariomycetes</taxon>
        <taxon>Hypocreomycetidae</taxon>
        <taxon>Hypocreales</taxon>
        <taxon>Nectriaceae</taxon>
        <taxon>Fusarium</taxon>
        <taxon>Fusarium oxysporum species complex</taxon>
        <taxon>Fusarium oxysporum f. sp. cubense (strain race 4)</taxon>
    </lineage>
</organism>
<dbReference type="RefSeq" id="XP_031051888.1">
    <property type="nucleotide sequence ID" value="XM_031218397.1"/>
</dbReference>
<reference evidence="1" key="2">
    <citation type="submission" date="2014-03" db="EMBL/GenBank/DDBJ databases">
        <title>The Genome Annotation of Fusarium oxysporum II5.</title>
        <authorList>
            <consortium name="The Broad Institute Genomics Platform"/>
            <person name="Ma L.-J."/>
            <person name="Corby-Kistler H."/>
            <person name="Broz K."/>
            <person name="Gale L.R."/>
            <person name="Jonkers W."/>
            <person name="O'Donnell K."/>
            <person name="Ploetz R."/>
            <person name="Steinberg C."/>
            <person name="Schwartz D.C."/>
            <person name="VanEtten H."/>
            <person name="Zhou S."/>
            <person name="Young S.K."/>
            <person name="Zeng Q."/>
            <person name="Gargeya S."/>
            <person name="Fitzgerald M."/>
            <person name="Abouelleil A."/>
            <person name="Alvarado L."/>
            <person name="Chapman S.B."/>
            <person name="Gainer-Dewar J."/>
            <person name="Goldberg J."/>
            <person name="Griggs A."/>
            <person name="Gujja S."/>
            <person name="Hansen M."/>
            <person name="Howarth C."/>
            <person name="Imamovic A."/>
            <person name="Ireland A."/>
            <person name="Larimer J."/>
            <person name="McCowan C."/>
            <person name="Murphy C."/>
            <person name="Pearson M."/>
            <person name="Poon T.W."/>
            <person name="Priest M."/>
            <person name="Roberts A."/>
            <person name="Saif S."/>
            <person name="Shea T."/>
            <person name="Sykes S."/>
            <person name="Wortman J."/>
            <person name="Nusbaum C."/>
            <person name="Birren B."/>
        </authorList>
    </citation>
    <scope>NUCLEOTIDE SEQUENCE</scope>
    <source>
        <strain evidence="1">54006</strain>
    </source>
</reference>
<proteinExistence type="predicted"/>
<dbReference type="Proteomes" id="UP000030685">
    <property type="component" value="Unassembled WGS sequence"/>
</dbReference>
<reference evidence="1" key="1">
    <citation type="submission" date="2011-11" db="EMBL/GenBank/DDBJ databases">
        <title>The Genome Sequence of Fusarium oxysporum II5.</title>
        <authorList>
            <consortium name="The Broad Institute Genome Sequencing Platform"/>
            <person name="Ma L.-J."/>
            <person name="Gale L.R."/>
            <person name="Schwartz D.C."/>
            <person name="Zhou S."/>
            <person name="Corby-Kistler H."/>
            <person name="Young S.K."/>
            <person name="Zeng Q."/>
            <person name="Gargeya S."/>
            <person name="Fitzgerald M."/>
            <person name="Haas B."/>
            <person name="Abouelleil A."/>
            <person name="Alvarado L."/>
            <person name="Arachchi H.M."/>
            <person name="Berlin A."/>
            <person name="Brown A."/>
            <person name="Chapman S.B."/>
            <person name="Chen Z."/>
            <person name="Dunbar C."/>
            <person name="Freedman E."/>
            <person name="Gearin G."/>
            <person name="Goldberg J."/>
            <person name="Griggs A."/>
            <person name="Gujja S."/>
            <person name="Heiman D."/>
            <person name="Howarth C."/>
            <person name="Larson L."/>
            <person name="Lui A."/>
            <person name="MacDonald P.J.P."/>
            <person name="Montmayeur A."/>
            <person name="Murphy C."/>
            <person name="Neiman D."/>
            <person name="Pearson M."/>
            <person name="Priest M."/>
            <person name="Roberts A."/>
            <person name="Saif S."/>
            <person name="Shea T."/>
            <person name="Shenoy N."/>
            <person name="Sisk P."/>
            <person name="Stolte C."/>
            <person name="Sykes S."/>
            <person name="Wortman J."/>
            <person name="Nusbaum C."/>
            <person name="Birren B."/>
        </authorList>
    </citation>
    <scope>NUCLEOTIDE SEQUENCE [LARGE SCALE GENOMIC DNA]</scope>
    <source>
        <strain evidence="1">54006</strain>
    </source>
</reference>
<name>X0ILQ3_FUSO5</name>
<sequence length="46" mass="5043">MQVSQMDFAATKVSDSSSLWKGMAMPGFLTRSTGVRLPSANLMHRI</sequence>
<accession>X0ILQ3</accession>
<gene>
    <name evidence="1" type="ORF">FOIG_16917</name>
</gene>
<protein>
    <submittedName>
        <fullName evidence="1">Uncharacterized protein</fullName>
    </submittedName>
</protein>
<dbReference type="HOGENOM" id="CLU_3191378_0_0_1"/>
<dbReference type="EMBL" id="KK036356">
    <property type="protein sequence ID" value="EXL89798.1"/>
    <property type="molecule type" value="Genomic_DNA"/>
</dbReference>
<dbReference type="AlphaFoldDB" id="X0ILQ3"/>
<dbReference type="VEuPathDB" id="FungiDB:FOIG_16917"/>
<dbReference type="GeneID" id="42042092"/>
<evidence type="ECO:0000313" key="1">
    <source>
        <dbReference type="EMBL" id="EXL89798.1"/>
    </source>
</evidence>